<dbReference type="EMBL" id="AGZO01000027">
    <property type="protein sequence ID" value="EKN10632.1"/>
    <property type="molecule type" value="Genomic_DNA"/>
</dbReference>
<sequence length="257" mass="28881">MNERIKGYFKLLVRLNCLKTLYFNFKMLPFKDACKFPFLFFGKVEFGTLTGSIVISSSIKTGMFRWGVMIDGFTSGKVSSHFSLGRKARLEINGRVDVGCGVVFRVLGDLTLLNNSFIGSRAVVACSHKIFLGEFVRVAFGNVLMDTNYHYIIHGGCVHRKEGSIIIGNRCWIGNNSTISKGCVLPSNTIVAARSFVAKDYRECGEYCLLVGSPAKMKQTDVRRLYDLKLEQAIQNYFDLHENEETYCLSNDEIGII</sequence>
<dbReference type="CDD" id="cd04647">
    <property type="entry name" value="LbH_MAT_like"/>
    <property type="match status" value="1"/>
</dbReference>
<dbReference type="AlphaFoldDB" id="K5YB92"/>
<dbReference type="InterPro" id="IPR050179">
    <property type="entry name" value="Trans_hexapeptide_repeat"/>
</dbReference>
<dbReference type="InterPro" id="IPR011004">
    <property type="entry name" value="Trimer_LpxA-like_sf"/>
</dbReference>
<evidence type="ECO:0000256" key="1">
    <source>
        <dbReference type="ARBA" id="ARBA00007274"/>
    </source>
</evidence>
<comment type="caution">
    <text evidence="2">The sequence shown here is derived from an EMBL/GenBank/DDBJ whole genome shotgun (WGS) entry which is preliminary data.</text>
</comment>
<dbReference type="RefSeq" id="WP_007657072.1">
    <property type="nucleotide sequence ID" value="NZ_JH976474.1"/>
</dbReference>
<comment type="similarity">
    <text evidence="1">Belongs to the transferase hexapeptide repeat family.</text>
</comment>
<dbReference type="Gene3D" id="2.160.10.10">
    <property type="entry name" value="Hexapeptide repeat proteins"/>
    <property type="match status" value="1"/>
</dbReference>
<dbReference type="HOGENOM" id="CLU_051638_6_1_10"/>
<name>K5YB92_9BACT</name>
<evidence type="ECO:0000313" key="3">
    <source>
        <dbReference type="Proteomes" id="UP000006330"/>
    </source>
</evidence>
<proteinExistence type="inferred from homology"/>
<dbReference type="SUPFAM" id="SSF51161">
    <property type="entry name" value="Trimeric LpxA-like enzymes"/>
    <property type="match status" value="1"/>
</dbReference>
<dbReference type="Proteomes" id="UP000006330">
    <property type="component" value="Unassembled WGS sequence"/>
</dbReference>
<dbReference type="OrthoDB" id="9814490at2"/>
<reference evidence="2 3" key="1">
    <citation type="submission" date="2012-02" db="EMBL/GenBank/DDBJ databases">
        <title>The Genome Sequence of Parabacteroides goldsteinii CL02T12C30.</title>
        <authorList>
            <consortium name="The Broad Institute Genome Sequencing Platform"/>
            <person name="Earl A."/>
            <person name="Ward D."/>
            <person name="Feldgarden M."/>
            <person name="Gevers D."/>
            <person name="Zitomersky N.L."/>
            <person name="Coyne M.J."/>
            <person name="Comstock L.E."/>
            <person name="Young S.K."/>
            <person name="Zeng Q."/>
            <person name="Gargeya S."/>
            <person name="Fitzgerald M."/>
            <person name="Haas B."/>
            <person name="Abouelleil A."/>
            <person name="Alvarado L."/>
            <person name="Arachchi H.M."/>
            <person name="Berlin A."/>
            <person name="Chapman S.B."/>
            <person name="Gearin G."/>
            <person name="Goldberg J."/>
            <person name="Griggs A."/>
            <person name="Gujja S."/>
            <person name="Hansen M."/>
            <person name="Heiman D."/>
            <person name="Howarth C."/>
            <person name="Larimer J."/>
            <person name="Lui A."/>
            <person name="MacDonald P.J.P."/>
            <person name="McCowen C."/>
            <person name="Montmayeur A."/>
            <person name="Murphy C."/>
            <person name="Neiman D."/>
            <person name="Pearson M."/>
            <person name="Priest M."/>
            <person name="Roberts A."/>
            <person name="Saif S."/>
            <person name="Shea T."/>
            <person name="Sisk P."/>
            <person name="Stolte C."/>
            <person name="Sykes S."/>
            <person name="Wortman J."/>
            <person name="Nusbaum C."/>
            <person name="Birren B."/>
        </authorList>
    </citation>
    <scope>NUCLEOTIDE SEQUENCE [LARGE SCALE GENOMIC DNA]</scope>
    <source>
        <strain evidence="2 3">CL02T12C30</strain>
    </source>
</reference>
<organism evidence="2 3">
    <name type="scientific">Parabacteroides goldsteinii CL02T12C30</name>
    <dbReference type="NCBI Taxonomy" id="999418"/>
    <lineage>
        <taxon>Bacteria</taxon>
        <taxon>Pseudomonadati</taxon>
        <taxon>Bacteroidota</taxon>
        <taxon>Bacteroidia</taxon>
        <taxon>Bacteroidales</taxon>
        <taxon>Tannerellaceae</taxon>
        <taxon>Parabacteroides</taxon>
    </lineage>
</organism>
<dbReference type="PATRIC" id="fig|999418.3.peg.4044"/>
<accession>K5YB92</accession>
<evidence type="ECO:0000313" key="2">
    <source>
        <dbReference type="EMBL" id="EKN10632.1"/>
    </source>
</evidence>
<gene>
    <name evidence="2" type="ORF">HMPREF1076_03970</name>
</gene>
<dbReference type="PANTHER" id="PTHR43300">
    <property type="entry name" value="ACETYLTRANSFERASE"/>
    <property type="match status" value="1"/>
</dbReference>
<protein>
    <submittedName>
        <fullName evidence="2">Uncharacterized protein</fullName>
    </submittedName>
</protein>